<dbReference type="FunFam" id="3.40.50.300:FF:000425">
    <property type="entry name" value="Probable ABC transporter, ATP-binding subunit"/>
    <property type="match status" value="1"/>
</dbReference>
<dbReference type="AlphaFoldDB" id="A0A6G4WS89"/>
<dbReference type="RefSeq" id="WP_165297794.1">
    <property type="nucleotide sequence ID" value="NZ_JAAKZZ010000045.1"/>
</dbReference>
<dbReference type="SUPFAM" id="SSF52540">
    <property type="entry name" value="P-loop containing nucleoside triphosphate hydrolases"/>
    <property type="match status" value="1"/>
</dbReference>
<evidence type="ECO:0000256" key="3">
    <source>
        <dbReference type="ARBA" id="ARBA00022840"/>
    </source>
</evidence>
<keyword evidence="3 6" id="KW-0067">ATP-binding</keyword>
<dbReference type="EC" id="7.6.2.9" evidence="4"/>
<dbReference type="PANTHER" id="PTHR42781">
    <property type="entry name" value="SPERMIDINE/PUTRESCINE IMPORT ATP-BINDING PROTEIN POTA"/>
    <property type="match status" value="1"/>
</dbReference>
<proteinExistence type="predicted"/>
<sequence>MLRLDEVTVRFGDRTALDAVGLDVAERETVCVLGPSGSGKSTLLRVVAGLQRADSGRVLLSGRDQAGVPPHKRGVGLMFQDHQLFPQRDVGGNVAFGLRMHGMGRSAARARVAELLALVGLPGAERRAVTTLSGGEQQRVALARALAPRPRLLMLDEPLGQLDRSLRERLVVELRGLFHRLGTTVLAVTHDQGEAFALADRVVVMRDGRVAQTGTPLAVWQRPASEFVARFLGFDNVVPATVRADAAETAWGKVALPAGTSPDADRVLIRPTGVRLTGPGEGLRCTVEARSFRGGSGSSVTVLLRPESGPALEAACSLREAPEEGAEVGALFDPAEVVPLAG</sequence>
<organism evidence="6 7">
    <name type="scientific">Streptomyces boncukensis</name>
    <dbReference type="NCBI Taxonomy" id="2711219"/>
    <lineage>
        <taxon>Bacteria</taxon>
        <taxon>Bacillati</taxon>
        <taxon>Actinomycetota</taxon>
        <taxon>Actinomycetes</taxon>
        <taxon>Kitasatosporales</taxon>
        <taxon>Streptomycetaceae</taxon>
        <taxon>Streptomyces</taxon>
    </lineage>
</organism>
<evidence type="ECO:0000256" key="2">
    <source>
        <dbReference type="ARBA" id="ARBA00022741"/>
    </source>
</evidence>
<reference evidence="6 7" key="1">
    <citation type="submission" date="2020-02" db="EMBL/GenBank/DDBJ databases">
        <title>Whole-genome analyses of novel actinobacteria.</title>
        <authorList>
            <person name="Sahin N."/>
            <person name="Tatar D."/>
        </authorList>
    </citation>
    <scope>NUCLEOTIDE SEQUENCE [LARGE SCALE GENOMIC DNA]</scope>
    <source>
        <strain evidence="6 7">SB3404</strain>
    </source>
</reference>
<dbReference type="PROSITE" id="PS00211">
    <property type="entry name" value="ABC_TRANSPORTER_1"/>
    <property type="match status" value="1"/>
</dbReference>
<dbReference type="Pfam" id="PF08402">
    <property type="entry name" value="TOBE_2"/>
    <property type="match status" value="1"/>
</dbReference>
<dbReference type="Gene3D" id="3.40.50.300">
    <property type="entry name" value="P-loop containing nucleotide triphosphate hydrolases"/>
    <property type="match status" value="1"/>
</dbReference>
<dbReference type="PROSITE" id="PS50893">
    <property type="entry name" value="ABC_TRANSPORTER_2"/>
    <property type="match status" value="1"/>
</dbReference>
<dbReference type="GO" id="GO:0005524">
    <property type="term" value="F:ATP binding"/>
    <property type="evidence" value="ECO:0007669"/>
    <property type="project" value="UniProtKB-KW"/>
</dbReference>
<evidence type="ECO:0000256" key="4">
    <source>
        <dbReference type="ARBA" id="ARBA00066388"/>
    </source>
</evidence>
<evidence type="ECO:0000313" key="7">
    <source>
        <dbReference type="Proteomes" id="UP000477722"/>
    </source>
</evidence>
<dbReference type="Pfam" id="PF00005">
    <property type="entry name" value="ABC_tran"/>
    <property type="match status" value="1"/>
</dbReference>
<dbReference type="Proteomes" id="UP000477722">
    <property type="component" value="Unassembled WGS sequence"/>
</dbReference>
<evidence type="ECO:0000256" key="1">
    <source>
        <dbReference type="ARBA" id="ARBA00022448"/>
    </source>
</evidence>
<dbReference type="InterPro" id="IPR027417">
    <property type="entry name" value="P-loop_NTPase"/>
</dbReference>
<dbReference type="GO" id="GO:0015418">
    <property type="term" value="F:ABC-type quaternary ammonium compound transporting activity"/>
    <property type="evidence" value="ECO:0007669"/>
    <property type="project" value="UniProtKB-EC"/>
</dbReference>
<dbReference type="InterPro" id="IPR013611">
    <property type="entry name" value="Transp-assoc_OB_typ2"/>
</dbReference>
<keyword evidence="2" id="KW-0547">Nucleotide-binding</keyword>
<keyword evidence="7" id="KW-1185">Reference proteome</keyword>
<gene>
    <name evidence="6" type="ORF">G5C65_07195</name>
</gene>
<protein>
    <recommendedName>
        <fullName evidence="4">ABC-type quaternary amine transporter</fullName>
        <ecNumber evidence="4">7.6.2.9</ecNumber>
    </recommendedName>
</protein>
<dbReference type="InterPro" id="IPR003593">
    <property type="entry name" value="AAA+_ATPase"/>
</dbReference>
<comment type="caution">
    <text evidence="6">The sequence shown here is derived from an EMBL/GenBank/DDBJ whole genome shotgun (WGS) entry which is preliminary data.</text>
</comment>
<feature type="domain" description="ABC transporter" evidence="5">
    <location>
        <begin position="2"/>
        <end position="232"/>
    </location>
</feature>
<dbReference type="InterPro" id="IPR017871">
    <property type="entry name" value="ABC_transporter-like_CS"/>
</dbReference>
<keyword evidence="1" id="KW-0813">Transport</keyword>
<dbReference type="GO" id="GO:0043190">
    <property type="term" value="C:ATP-binding cassette (ABC) transporter complex"/>
    <property type="evidence" value="ECO:0007669"/>
    <property type="project" value="InterPro"/>
</dbReference>
<name>A0A6G4WS89_9ACTN</name>
<dbReference type="PANTHER" id="PTHR42781:SF4">
    <property type="entry name" value="SPERMIDINE_PUTRESCINE IMPORT ATP-BINDING PROTEIN POTA"/>
    <property type="match status" value="1"/>
</dbReference>
<evidence type="ECO:0000259" key="5">
    <source>
        <dbReference type="PROSITE" id="PS50893"/>
    </source>
</evidence>
<dbReference type="EMBL" id="JAAKZZ010000045">
    <property type="protein sequence ID" value="NGO68139.1"/>
    <property type="molecule type" value="Genomic_DNA"/>
</dbReference>
<accession>A0A6G4WS89</accession>
<dbReference type="InterPro" id="IPR003439">
    <property type="entry name" value="ABC_transporter-like_ATP-bd"/>
</dbReference>
<dbReference type="SMART" id="SM00382">
    <property type="entry name" value="AAA"/>
    <property type="match status" value="1"/>
</dbReference>
<dbReference type="InterPro" id="IPR050093">
    <property type="entry name" value="ABC_SmlMolc_Importer"/>
</dbReference>
<dbReference type="GO" id="GO:0016887">
    <property type="term" value="F:ATP hydrolysis activity"/>
    <property type="evidence" value="ECO:0007669"/>
    <property type="project" value="InterPro"/>
</dbReference>
<evidence type="ECO:0000313" key="6">
    <source>
        <dbReference type="EMBL" id="NGO68139.1"/>
    </source>
</evidence>